<dbReference type="CDD" id="cd08497">
    <property type="entry name" value="MbnE-like"/>
    <property type="match status" value="1"/>
</dbReference>
<gene>
    <name evidence="4" type="ORF">EV700_2961</name>
</gene>
<sequence>MNKLLFATLMSLTVTMGHAAIISSNAIALHGKPTQPDNFKAFPYARPDAPKGGELRLRALGTFDSTNPFINKGNPVEGTDYLYDSLTVAALDEPFARYGLLADRIDRDPEDPSWITYHLNPAARFSDGSPVTADDVVFTFDLIRKEGAPNLRNYYNEISKVEALDKQTVKFSFKNKNNRELSLIVGEMSILPKQFWSKRTFNSTNLDIPIGSGPYLLTKLDPGKSATYTRNPKYWAANLPVNRGKFNFDTIKFVYYQDMTVAFEGFKAGQYDFLTEFKAKTWATEYTFPAVKQGLVKKVEQPNFNPAGMQGFVYNLRRPLFQDRRVRQALSYAFDFEWSNRNLFFSAYSRSQSYFDNSELAATGLPSPAELALLNPLKAQVPPEVFTTPFQAPKTDGSGNVRANLMAAQQLLQSAGWTIKNGKLVNAKNEPFKFEILLVQPEFVRIVEPFTRNLARLGIEVSIRPVDSSQYINRERNFDFDMVVEGFAQSLSPGNEQRGFWGSQAADTPGSHNLAGLKSPAVDVLVDKIVGARSREDLVTATRALDRVLLWNHLVIPQYHNRSYRLAYWDFLEQPAIKPKYSPGIDFWWANAAKQARIRAAQGKR</sequence>
<dbReference type="EMBL" id="SHKX01000015">
    <property type="protein sequence ID" value="RZU37092.1"/>
    <property type="molecule type" value="Genomic_DNA"/>
</dbReference>
<keyword evidence="1 2" id="KW-0732">Signal</keyword>
<keyword evidence="5" id="KW-1185">Reference proteome</keyword>
<name>A0A4Q7YHS0_9GAMM</name>
<dbReference type="SUPFAM" id="SSF53850">
    <property type="entry name" value="Periplasmic binding protein-like II"/>
    <property type="match status" value="1"/>
</dbReference>
<evidence type="ECO:0000256" key="1">
    <source>
        <dbReference type="ARBA" id="ARBA00022729"/>
    </source>
</evidence>
<dbReference type="AlphaFoldDB" id="A0A4Q7YHS0"/>
<dbReference type="OrthoDB" id="9803988at2"/>
<dbReference type="PIRSF" id="PIRSF002741">
    <property type="entry name" value="MppA"/>
    <property type="match status" value="1"/>
</dbReference>
<dbReference type="GO" id="GO:0015833">
    <property type="term" value="P:peptide transport"/>
    <property type="evidence" value="ECO:0007669"/>
    <property type="project" value="TreeGrafter"/>
</dbReference>
<feature type="chain" id="PRO_5020834136" evidence="2">
    <location>
        <begin position="20"/>
        <end position="605"/>
    </location>
</feature>
<evidence type="ECO:0000313" key="4">
    <source>
        <dbReference type="EMBL" id="RZU37092.1"/>
    </source>
</evidence>
<dbReference type="RefSeq" id="WP_130415183.1">
    <property type="nucleotide sequence ID" value="NZ_SHKX01000015.1"/>
</dbReference>
<protein>
    <submittedName>
        <fullName evidence="4">Microcin C transport system substrate-binding protein</fullName>
    </submittedName>
</protein>
<organism evidence="4 5">
    <name type="scientific">Fluviicoccus keumensis</name>
    <dbReference type="NCBI Taxonomy" id="1435465"/>
    <lineage>
        <taxon>Bacteria</taxon>
        <taxon>Pseudomonadati</taxon>
        <taxon>Pseudomonadota</taxon>
        <taxon>Gammaproteobacteria</taxon>
        <taxon>Moraxellales</taxon>
        <taxon>Moraxellaceae</taxon>
        <taxon>Fluviicoccus</taxon>
    </lineage>
</organism>
<proteinExistence type="predicted"/>
<dbReference type="GO" id="GO:0042884">
    <property type="term" value="P:microcin transport"/>
    <property type="evidence" value="ECO:0007669"/>
    <property type="project" value="TreeGrafter"/>
</dbReference>
<dbReference type="Gene3D" id="3.10.105.10">
    <property type="entry name" value="Dipeptide-binding Protein, Domain 3"/>
    <property type="match status" value="1"/>
</dbReference>
<comment type="caution">
    <text evidence="4">The sequence shown here is derived from an EMBL/GenBank/DDBJ whole genome shotgun (WGS) entry which is preliminary data.</text>
</comment>
<dbReference type="Proteomes" id="UP000292423">
    <property type="component" value="Unassembled WGS sequence"/>
</dbReference>
<dbReference type="PANTHER" id="PTHR30290">
    <property type="entry name" value="PERIPLASMIC BINDING COMPONENT OF ABC TRANSPORTER"/>
    <property type="match status" value="1"/>
</dbReference>
<dbReference type="FunFam" id="3.10.105.10:FF:000005">
    <property type="entry name" value="ABC transporter substrate-binding protein"/>
    <property type="match status" value="1"/>
</dbReference>
<dbReference type="Pfam" id="PF00496">
    <property type="entry name" value="SBP_bac_5"/>
    <property type="match status" value="1"/>
</dbReference>
<evidence type="ECO:0000313" key="5">
    <source>
        <dbReference type="Proteomes" id="UP000292423"/>
    </source>
</evidence>
<dbReference type="GO" id="GO:0030288">
    <property type="term" value="C:outer membrane-bounded periplasmic space"/>
    <property type="evidence" value="ECO:0007669"/>
    <property type="project" value="TreeGrafter"/>
</dbReference>
<dbReference type="InterPro" id="IPR030678">
    <property type="entry name" value="Peptide/Ni-bd"/>
</dbReference>
<evidence type="ECO:0000256" key="2">
    <source>
        <dbReference type="SAM" id="SignalP"/>
    </source>
</evidence>
<accession>A0A4Q7YHS0</accession>
<evidence type="ECO:0000259" key="3">
    <source>
        <dbReference type="Pfam" id="PF00496"/>
    </source>
</evidence>
<dbReference type="PANTHER" id="PTHR30290:SF64">
    <property type="entry name" value="ABC TRANSPORTER PERIPLASMIC BINDING PROTEIN"/>
    <property type="match status" value="1"/>
</dbReference>
<dbReference type="GO" id="GO:1904680">
    <property type="term" value="F:peptide transmembrane transporter activity"/>
    <property type="evidence" value="ECO:0007669"/>
    <property type="project" value="TreeGrafter"/>
</dbReference>
<dbReference type="GO" id="GO:0043190">
    <property type="term" value="C:ATP-binding cassette (ABC) transporter complex"/>
    <property type="evidence" value="ECO:0007669"/>
    <property type="project" value="InterPro"/>
</dbReference>
<dbReference type="Gene3D" id="3.40.190.10">
    <property type="entry name" value="Periplasmic binding protein-like II"/>
    <property type="match status" value="1"/>
</dbReference>
<reference evidence="4 5" key="1">
    <citation type="submission" date="2019-02" db="EMBL/GenBank/DDBJ databases">
        <title>Genomic Encyclopedia of Type Strains, Phase IV (KMG-IV): sequencing the most valuable type-strain genomes for metagenomic binning, comparative biology and taxonomic classification.</title>
        <authorList>
            <person name="Goeker M."/>
        </authorList>
    </citation>
    <scope>NUCLEOTIDE SEQUENCE [LARGE SCALE GENOMIC DNA]</scope>
    <source>
        <strain evidence="4 5">DSM 105135</strain>
    </source>
</reference>
<dbReference type="InterPro" id="IPR000914">
    <property type="entry name" value="SBP_5_dom"/>
</dbReference>
<feature type="signal peptide" evidence="2">
    <location>
        <begin position="1"/>
        <end position="19"/>
    </location>
</feature>
<feature type="domain" description="Solute-binding protein family 5" evidence="3">
    <location>
        <begin position="101"/>
        <end position="502"/>
    </location>
</feature>
<dbReference type="InterPro" id="IPR039424">
    <property type="entry name" value="SBP_5"/>
</dbReference>